<proteinExistence type="inferred from homology"/>
<dbReference type="InterPro" id="IPR020846">
    <property type="entry name" value="MFS_dom"/>
</dbReference>
<dbReference type="PROSITE" id="PS50850">
    <property type="entry name" value="MFS"/>
    <property type="match status" value="1"/>
</dbReference>
<evidence type="ECO:0000256" key="7">
    <source>
        <dbReference type="SAM" id="MobiDB-lite"/>
    </source>
</evidence>
<evidence type="ECO:0000256" key="8">
    <source>
        <dbReference type="SAM" id="Phobius"/>
    </source>
</evidence>
<evidence type="ECO:0000259" key="9">
    <source>
        <dbReference type="PROSITE" id="PS50850"/>
    </source>
</evidence>
<evidence type="ECO:0000256" key="6">
    <source>
        <dbReference type="ARBA" id="ARBA00023136"/>
    </source>
</evidence>
<dbReference type="InterPro" id="IPR005828">
    <property type="entry name" value="MFS_sugar_transport-like"/>
</dbReference>
<evidence type="ECO:0000256" key="2">
    <source>
        <dbReference type="ARBA" id="ARBA00010992"/>
    </source>
</evidence>
<dbReference type="Pfam" id="PF00083">
    <property type="entry name" value="Sugar_tr"/>
    <property type="match status" value="1"/>
</dbReference>
<comment type="similarity">
    <text evidence="2">Belongs to the major facilitator superfamily. Sugar transporter (TC 2.A.1.1) family.</text>
</comment>
<dbReference type="Proteomes" id="UP000685013">
    <property type="component" value="Chromosome 11"/>
</dbReference>
<evidence type="ECO:0000313" key="10">
    <source>
        <dbReference type="EMBL" id="KAG6588615.1"/>
    </source>
</evidence>
<keyword evidence="5 8" id="KW-1133">Transmembrane helix</keyword>
<feature type="transmembrane region" description="Helical" evidence="8">
    <location>
        <begin position="70"/>
        <end position="89"/>
    </location>
</feature>
<feature type="domain" description="Major facilitator superfamily (MFS) profile" evidence="9">
    <location>
        <begin position="34"/>
        <end position="183"/>
    </location>
</feature>
<comment type="subcellular location">
    <subcellularLocation>
        <location evidence="1">Membrane</location>
        <topology evidence="1">Multi-pass membrane protein</topology>
    </subcellularLocation>
</comment>
<evidence type="ECO:0000256" key="5">
    <source>
        <dbReference type="ARBA" id="ARBA00022989"/>
    </source>
</evidence>
<dbReference type="EMBL" id="JAGKQH010000011">
    <property type="protein sequence ID" value="KAG6588615.1"/>
    <property type="molecule type" value="Genomic_DNA"/>
</dbReference>
<gene>
    <name evidence="10" type="primary">PLT2-3</name>
    <name evidence="10" type="ORF">SDJN03_17180</name>
</gene>
<dbReference type="GO" id="GO:0016020">
    <property type="term" value="C:membrane"/>
    <property type="evidence" value="ECO:0007669"/>
    <property type="project" value="UniProtKB-SubCell"/>
</dbReference>
<keyword evidence="4 8" id="KW-0812">Transmembrane</keyword>
<evidence type="ECO:0000256" key="1">
    <source>
        <dbReference type="ARBA" id="ARBA00004141"/>
    </source>
</evidence>
<feature type="transmembrane region" description="Helical" evidence="8">
    <location>
        <begin position="125"/>
        <end position="145"/>
    </location>
</feature>
<keyword evidence="3" id="KW-0813">Transport</keyword>
<evidence type="ECO:0000256" key="3">
    <source>
        <dbReference type="ARBA" id="ARBA00022448"/>
    </source>
</evidence>
<dbReference type="InterPro" id="IPR005829">
    <property type="entry name" value="Sugar_transporter_CS"/>
</dbReference>
<feature type="transmembrane region" description="Helical" evidence="8">
    <location>
        <begin position="101"/>
        <end position="119"/>
    </location>
</feature>
<name>A0AAV6MXC2_9ROSI</name>
<sequence length="183" mass="19742">MSDLKDASSGRTSPVDLGPHPKPKAKRNKFAILCAILASMSSILLGYDIAVMSGAVIFIKDNFKLSEVQVDILVGIINFYSLIGAAVAGRTSDLIGRRYTMVLAGVIFFVAAVLMGFAPNYGFLMFGRFVAGIGIGYALMIAPVYTTEVAPTSSRGFFTSFSEVRLPFINMMLQIISANFKCE</sequence>
<feature type="non-terminal residue" evidence="10">
    <location>
        <position position="1"/>
    </location>
</feature>
<reference evidence="10 11" key="1">
    <citation type="journal article" date="2021" name="Hortic Res">
        <title>The domestication of Cucurbita argyrosperma as revealed by the genome of its wild relative.</title>
        <authorList>
            <person name="Barrera-Redondo J."/>
            <person name="Sanchez-de la Vega G."/>
            <person name="Aguirre-Liguori J.A."/>
            <person name="Castellanos-Morales G."/>
            <person name="Gutierrez-Guerrero Y.T."/>
            <person name="Aguirre-Dugua X."/>
            <person name="Aguirre-Planter E."/>
            <person name="Tenaillon M.I."/>
            <person name="Lira-Saade R."/>
            <person name="Eguiarte L.E."/>
        </authorList>
    </citation>
    <scope>NUCLEOTIDE SEQUENCE [LARGE SCALE GENOMIC DNA]</scope>
    <source>
        <strain evidence="10">JBR-2021</strain>
    </source>
</reference>
<keyword evidence="11" id="KW-1185">Reference proteome</keyword>
<feature type="region of interest" description="Disordered" evidence="7">
    <location>
        <begin position="1"/>
        <end position="22"/>
    </location>
</feature>
<evidence type="ECO:0000256" key="4">
    <source>
        <dbReference type="ARBA" id="ARBA00022692"/>
    </source>
</evidence>
<comment type="caution">
    <text evidence="10">The sequence shown here is derived from an EMBL/GenBank/DDBJ whole genome shotgun (WGS) entry which is preliminary data.</text>
</comment>
<protein>
    <submittedName>
        <fullName evidence="10">Polyol transporter 2</fullName>
    </submittedName>
</protein>
<dbReference type="PROSITE" id="PS00216">
    <property type="entry name" value="SUGAR_TRANSPORT_1"/>
    <property type="match status" value="1"/>
</dbReference>
<dbReference type="InterPro" id="IPR045262">
    <property type="entry name" value="STP/PLT_plant"/>
</dbReference>
<dbReference type="PANTHER" id="PTHR23500:SF424">
    <property type="entry name" value="POLYOL TRANSPORTER 5"/>
    <property type="match status" value="1"/>
</dbReference>
<dbReference type="PANTHER" id="PTHR23500">
    <property type="entry name" value="SOLUTE CARRIER FAMILY 2, FACILITATED GLUCOSE TRANSPORTER"/>
    <property type="match status" value="1"/>
</dbReference>
<accession>A0AAV6MXC2</accession>
<organism evidence="10 11">
    <name type="scientific">Cucurbita argyrosperma subsp. sororia</name>
    <dbReference type="NCBI Taxonomy" id="37648"/>
    <lineage>
        <taxon>Eukaryota</taxon>
        <taxon>Viridiplantae</taxon>
        <taxon>Streptophyta</taxon>
        <taxon>Embryophyta</taxon>
        <taxon>Tracheophyta</taxon>
        <taxon>Spermatophyta</taxon>
        <taxon>Magnoliopsida</taxon>
        <taxon>eudicotyledons</taxon>
        <taxon>Gunneridae</taxon>
        <taxon>Pentapetalae</taxon>
        <taxon>rosids</taxon>
        <taxon>fabids</taxon>
        <taxon>Cucurbitales</taxon>
        <taxon>Cucurbitaceae</taxon>
        <taxon>Cucurbiteae</taxon>
        <taxon>Cucurbita</taxon>
    </lineage>
</organism>
<evidence type="ECO:0000313" key="11">
    <source>
        <dbReference type="Proteomes" id="UP000685013"/>
    </source>
</evidence>
<keyword evidence="6 8" id="KW-0472">Membrane</keyword>
<dbReference type="AlphaFoldDB" id="A0AAV6MXC2"/>
<feature type="transmembrane region" description="Helical" evidence="8">
    <location>
        <begin position="30"/>
        <end position="58"/>
    </location>
</feature>
<dbReference type="PROSITE" id="PS00217">
    <property type="entry name" value="SUGAR_TRANSPORT_2"/>
    <property type="match status" value="1"/>
</dbReference>
<dbReference type="GO" id="GO:0015144">
    <property type="term" value="F:carbohydrate transmembrane transporter activity"/>
    <property type="evidence" value="ECO:0007669"/>
    <property type="project" value="InterPro"/>
</dbReference>